<dbReference type="PANTHER" id="PTHR44688">
    <property type="entry name" value="DNA-BINDING TRANSCRIPTIONAL ACTIVATOR DEVR_DOSR"/>
    <property type="match status" value="1"/>
</dbReference>
<dbReference type="PROSITE" id="PS50043">
    <property type="entry name" value="HTH_LUXR_2"/>
    <property type="match status" value="1"/>
</dbReference>
<accession>A0ABU6IIT5</accession>
<feature type="transmembrane region" description="Helical" evidence="5">
    <location>
        <begin position="365"/>
        <end position="386"/>
    </location>
</feature>
<dbReference type="Gene3D" id="1.10.10.10">
    <property type="entry name" value="Winged helix-like DNA-binding domain superfamily/Winged helix DNA-binding domain"/>
    <property type="match status" value="1"/>
</dbReference>
<feature type="transmembrane region" description="Helical" evidence="5">
    <location>
        <begin position="145"/>
        <end position="161"/>
    </location>
</feature>
<name>A0ABU6IIT5_9ACTN</name>
<feature type="transmembrane region" description="Helical" evidence="5">
    <location>
        <begin position="307"/>
        <end position="324"/>
    </location>
</feature>
<feature type="transmembrane region" description="Helical" evidence="5">
    <location>
        <begin position="58"/>
        <end position="76"/>
    </location>
</feature>
<evidence type="ECO:0000256" key="2">
    <source>
        <dbReference type="ARBA" id="ARBA00023125"/>
    </source>
</evidence>
<dbReference type="SUPFAM" id="SSF103473">
    <property type="entry name" value="MFS general substrate transporter"/>
    <property type="match status" value="1"/>
</dbReference>
<evidence type="ECO:0000256" key="3">
    <source>
        <dbReference type="ARBA" id="ARBA00023163"/>
    </source>
</evidence>
<evidence type="ECO:0000256" key="5">
    <source>
        <dbReference type="SAM" id="Phobius"/>
    </source>
</evidence>
<feature type="transmembrane region" description="Helical" evidence="5">
    <location>
        <begin position="218"/>
        <end position="238"/>
    </location>
</feature>
<dbReference type="Pfam" id="PF00196">
    <property type="entry name" value="GerE"/>
    <property type="match status" value="1"/>
</dbReference>
<proteinExistence type="predicted"/>
<feature type="transmembrane region" description="Helical" evidence="5">
    <location>
        <begin position="269"/>
        <end position="287"/>
    </location>
</feature>
<evidence type="ECO:0000313" key="7">
    <source>
        <dbReference type="EMBL" id="MEC4176382.1"/>
    </source>
</evidence>
<feature type="compositionally biased region" description="Basic and acidic residues" evidence="4">
    <location>
        <begin position="447"/>
        <end position="459"/>
    </location>
</feature>
<dbReference type="EMBL" id="JAYMFF010000014">
    <property type="protein sequence ID" value="MEC4176382.1"/>
    <property type="molecule type" value="Genomic_DNA"/>
</dbReference>
<feature type="transmembrane region" description="Helical" evidence="5">
    <location>
        <begin position="20"/>
        <end position="38"/>
    </location>
</feature>
<dbReference type="PANTHER" id="PTHR44688:SF16">
    <property type="entry name" value="DNA-BINDING TRANSCRIPTIONAL ACTIVATOR DEVR_DOSR"/>
    <property type="match status" value="1"/>
</dbReference>
<protein>
    <submittedName>
        <fullName evidence="7">LuxR family transcriptional regulator</fullName>
    </submittedName>
</protein>
<dbReference type="PRINTS" id="PR00038">
    <property type="entry name" value="HTHLUXR"/>
</dbReference>
<sequence>MGDETQQESRGRREDTPDSLWPSVRVAVALACALFSFLATNGSIYPAVAVVDPWVREWATLFGVGVLAVLVAVARYRPIYLRPRLFNGVALAAVAGYLLLDGQGLVLSSPSLLLVGSLLDSLAEAWLFVIAYVAFAQLGATRRPAVAMGACLTAYLLQPWANALGATYAVAANAVCFVILLLCAWPLAKRPLHEARKSEPQAEMAVVNPQSFLPANHLLFVTVFVFSVAQGLVITLPGPFNDAPALPLTFMPLAVILLVYLARRSMPNADGLFALCALLIIAGMFLQPNDQAVSGGIVSVSNTLIEAGASCFNLLLVLLVGSIAGRNRVTALPTAALMLALYWSGVGVGAVLGNSAMELLGWTELALVWASFASALVFITFCFLVLKNVSFVEIIGSIRIPEPLRAFDGGKSLGGEGDTTVSSMADGEEEPLDGRSSGWAKAPSDGAAEKSADADGRDDGRDARYASVAVEYGLTPRETEVFALLAQGRTVGIIREKLVISLNTARFHTKNIYAKLGVHSQQELIDLAESYEIE</sequence>
<feature type="region of interest" description="Disordered" evidence="4">
    <location>
        <begin position="411"/>
        <end position="459"/>
    </location>
</feature>
<keyword evidence="2" id="KW-0238">DNA-binding</keyword>
<feature type="transmembrane region" description="Helical" evidence="5">
    <location>
        <begin position="331"/>
        <end position="353"/>
    </location>
</feature>
<keyword evidence="3" id="KW-0804">Transcription</keyword>
<keyword evidence="8" id="KW-1185">Reference proteome</keyword>
<feature type="transmembrane region" description="Helical" evidence="5">
    <location>
        <begin position="83"/>
        <end position="100"/>
    </location>
</feature>
<gene>
    <name evidence="7" type="ORF">VIN30_07955</name>
</gene>
<dbReference type="InterPro" id="IPR000792">
    <property type="entry name" value="Tscrpt_reg_LuxR_C"/>
</dbReference>
<feature type="transmembrane region" description="Helical" evidence="5">
    <location>
        <begin position="167"/>
        <end position="188"/>
    </location>
</feature>
<dbReference type="SMART" id="SM00421">
    <property type="entry name" value="HTH_LUXR"/>
    <property type="match status" value="1"/>
</dbReference>
<organism evidence="7 8">
    <name type="scientific">Adlercreutzia wanghongyangiae</name>
    <dbReference type="NCBI Taxonomy" id="3111451"/>
    <lineage>
        <taxon>Bacteria</taxon>
        <taxon>Bacillati</taxon>
        <taxon>Actinomycetota</taxon>
        <taxon>Coriobacteriia</taxon>
        <taxon>Eggerthellales</taxon>
        <taxon>Eggerthellaceae</taxon>
        <taxon>Adlercreutzia</taxon>
    </lineage>
</organism>
<evidence type="ECO:0000313" key="8">
    <source>
        <dbReference type="Proteomes" id="UP001349994"/>
    </source>
</evidence>
<feature type="domain" description="HTH luxR-type" evidence="6">
    <location>
        <begin position="474"/>
        <end position="532"/>
    </location>
</feature>
<dbReference type="InterPro" id="IPR036388">
    <property type="entry name" value="WH-like_DNA-bd_sf"/>
</dbReference>
<evidence type="ECO:0000256" key="1">
    <source>
        <dbReference type="ARBA" id="ARBA00023015"/>
    </source>
</evidence>
<keyword evidence="1" id="KW-0805">Transcription regulation</keyword>
<reference evidence="7 8" key="1">
    <citation type="submission" date="2024-01" db="EMBL/GenBank/DDBJ databases">
        <title>novel species in genus Adlercreutzia.</title>
        <authorList>
            <person name="Liu X."/>
        </authorList>
    </citation>
    <scope>NUCLEOTIDE SEQUENCE [LARGE SCALE GENOMIC DNA]</scope>
    <source>
        <strain evidence="7 8">R7</strain>
    </source>
</reference>
<keyword evidence="5" id="KW-0472">Membrane</keyword>
<comment type="caution">
    <text evidence="7">The sequence shown here is derived from an EMBL/GenBank/DDBJ whole genome shotgun (WGS) entry which is preliminary data.</text>
</comment>
<dbReference type="CDD" id="cd06170">
    <property type="entry name" value="LuxR_C_like"/>
    <property type="match status" value="1"/>
</dbReference>
<feature type="transmembrane region" description="Helical" evidence="5">
    <location>
        <begin position="112"/>
        <end position="133"/>
    </location>
</feature>
<dbReference type="SUPFAM" id="SSF46894">
    <property type="entry name" value="C-terminal effector domain of the bipartite response regulators"/>
    <property type="match status" value="1"/>
</dbReference>
<evidence type="ECO:0000256" key="4">
    <source>
        <dbReference type="SAM" id="MobiDB-lite"/>
    </source>
</evidence>
<dbReference type="InterPro" id="IPR016032">
    <property type="entry name" value="Sig_transdc_resp-reg_C-effctor"/>
</dbReference>
<dbReference type="InterPro" id="IPR036259">
    <property type="entry name" value="MFS_trans_sf"/>
</dbReference>
<dbReference type="RefSeq" id="WP_338210668.1">
    <property type="nucleotide sequence ID" value="NZ_JAYMFF010000014.1"/>
</dbReference>
<dbReference type="Proteomes" id="UP001349994">
    <property type="component" value="Unassembled WGS sequence"/>
</dbReference>
<evidence type="ECO:0000259" key="6">
    <source>
        <dbReference type="PROSITE" id="PS50043"/>
    </source>
</evidence>
<feature type="transmembrane region" description="Helical" evidence="5">
    <location>
        <begin position="244"/>
        <end position="262"/>
    </location>
</feature>
<keyword evidence="5" id="KW-1133">Transmembrane helix</keyword>
<keyword evidence="5" id="KW-0812">Transmembrane</keyword>